<feature type="domain" description="SLH" evidence="3">
    <location>
        <begin position="47"/>
        <end position="110"/>
    </location>
</feature>
<dbReference type="PROSITE" id="PS51272">
    <property type="entry name" value="SLH"/>
    <property type="match status" value="2"/>
</dbReference>
<comment type="caution">
    <text evidence="4">The sequence shown here is derived from an EMBL/GenBank/DDBJ whole genome shotgun (WGS) entry which is preliminary data.</text>
</comment>
<organism evidence="4 5">
    <name type="scientific">Clostridium aminobutyricum</name>
    <dbReference type="NCBI Taxonomy" id="33953"/>
    <lineage>
        <taxon>Bacteria</taxon>
        <taxon>Bacillati</taxon>
        <taxon>Bacillota</taxon>
        <taxon>Clostridia</taxon>
        <taxon>Eubacteriales</taxon>
        <taxon>Clostridiaceae</taxon>
        <taxon>Clostridium</taxon>
    </lineage>
</organism>
<feature type="domain" description="SLH" evidence="3">
    <location>
        <begin position="175"/>
        <end position="238"/>
    </location>
</feature>
<dbReference type="RefSeq" id="WP_206582124.1">
    <property type="nucleotide sequence ID" value="NZ_JAFJZZ010000002.1"/>
</dbReference>
<dbReference type="InterPro" id="IPR001119">
    <property type="entry name" value="SLH_dom"/>
</dbReference>
<dbReference type="Proteomes" id="UP000664545">
    <property type="component" value="Unassembled WGS sequence"/>
</dbReference>
<evidence type="ECO:0000256" key="1">
    <source>
        <dbReference type="ARBA" id="ARBA00022737"/>
    </source>
</evidence>
<evidence type="ECO:0000313" key="4">
    <source>
        <dbReference type="EMBL" id="MBN7773301.1"/>
    </source>
</evidence>
<keyword evidence="1" id="KW-0677">Repeat</keyword>
<keyword evidence="5" id="KW-1185">Reference proteome</keyword>
<dbReference type="EMBL" id="JAFJZZ010000002">
    <property type="protein sequence ID" value="MBN7773301.1"/>
    <property type="molecule type" value="Genomic_DNA"/>
</dbReference>
<sequence length="404" mass="44524">MLRKKICSIGVIVCILSSIAIPSYADVDTSQKYLGVASSTTAITEQMDTGALTDISNHWAKTNIEKLVALKAINGYEDGTFKPDQTITRAEFLKIAMLAVDPMIDTTAEEGTHWCSGILNVAYDKQVLNDYEMPSSKEELDQPITRNEMARILVRINGKMQKEPDVSVAGIENVLTDYQTYFPNSTEYISYVAKAYIKGLISGYSDGSFQGKKQGTRAEAATMILRLLDKSSRVAVDTEKLQTSTSITNSKGQMVQTEVKKYCYQAFSQTKIYSQDGKYYVSVNFPDLPSGFLWHPVIMSSTKEGILIYYSELDPNTGLADPTVSVGATDTKIYEVNGLTADQVKAGAEISFTLEIVQPDSRTVTASYSVDTSRPGQIYELSLEVGGDAMVDYNTSNIFNDTDW</sequence>
<dbReference type="PANTHER" id="PTHR43308">
    <property type="entry name" value="OUTER MEMBRANE PROTEIN ALPHA-RELATED"/>
    <property type="match status" value="1"/>
</dbReference>
<feature type="signal peptide" evidence="2">
    <location>
        <begin position="1"/>
        <end position="25"/>
    </location>
</feature>
<evidence type="ECO:0000259" key="3">
    <source>
        <dbReference type="PROSITE" id="PS51272"/>
    </source>
</evidence>
<evidence type="ECO:0000313" key="5">
    <source>
        <dbReference type="Proteomes" id="UP000664545"/>
    </source>
</evidence>
<feature type="chain" id="PRO_5037382258" evidence="2">
    <location>
        <begin position="26"/>
        <end position="404"/>
    </location>
</feature>
<protein>
    <submittedName>
        <fullName evidence="4">S-layer homology domain-containing protein</fullName>
    </submittedName>
</protein>
<dbReference type="Pfam" id="PF00395">
    <property type="entry name" value="SLH"/>
    <property type="match status" value="2"/>
</dbReference>
<dbReference type="PANTHER" id="PTHR43308:SF5">
    <property type="entry name" value="S-LAYER PROTEIN _ PEPTIDOGLYCAN ENDO-BETA-N-ACETYLGLUCOSAMINIDASE"/>
    <property type="match status" value="1"/>
</dbReference>
<dbReference type="InterPro" id="IPR051465">
    <property type="entry name" value="Cell_Envelope_Struct_Comp"/>
</dbReference>
<reference evidence="4" key="1">
    <citation type="submission" date="2021-02" db="EMBL/GenBank/DDBJ databases">
        <title>Abyssanaerobacter marinus gen.nov., sp., nov, anaerobic bacterium isolated from the Onnuri vent field of Indian Ocean and suggestion of Mogibacteriaceae fam. nov., and proposal of reclassification of ambiguous this family's genus member.</title>
        <authorList>
            <person name="Kim Y.J."/>
            <person name="Yang J.-A."/>
        </authorList>
    </citation>
    <scope>NUCLEOTIDE SEQUENCE</scope>
    <source>
        <strain evidence="4">DSM 2634</strain>
    </source>
</reference>
<name>A0A939D8W5_CLOAM</name>
<proteinExistence type="predicted"/>
<keyword evidence="2" id="KW-0732">Signal</keyword>
<evidence type="ECO:0000256" key="2">
    <source>
        <dbReference type="SAM" id="SignalP"/>
    </source>
</evidence>
<dbReference type="AlphaFoldDB" id="A0A939D8W5"/>
<gene>
    <name evidence="4" type="ORF">JYB65_08005</name>
</gene>
<accession>A0A939D8W5</accession>